<evidence type="ECO:0000313" key="1">
    <source>
        <dbReference type="EMBL" id="QPH55146.1"/>
    </source>
</evidence>
<accession>A0A7S9QEF8</accession>
<protein>
    <recommendedName>
        <fullName evidence="3">YMGG-like Gly-zipper domain-containing protein</fullName>
    </recommendedName>
</protein>
<dbReference type="Proteomes" id="UP000594800">
    <property type="component" value="Chromosome"/>
</dbReference>
<organism evidence="1 2">
    <name type="scientific">Pontivivens ytuae</name>
    <dbReference type="NCBI Taxonomy" id="2789856"/>
    <lineage>
        <taxon>Bacteria</taxon>
        <taxon>Pseudomonadati</taxon>
        <taxon>Pseudomonadota</taxon>
        <taxon>Alphaproteobacteria</taxon>
        <taxon>Rhodobacterales</taxon>
        <taxon>Paracoccaceae</taxon>
        <taxon>Pontivivens</taxon>
    </lineage>
</organism>
<gene>
    <name evidence="1" type="ORF">I0K15_05200</name>
</gene>
<dbReference type="PROSITE" id="PS51257">
    <property type="entry name" value="PROKAR_LIPOPROTEIN"/>
    <property type="match status" value="1"/>
</dbReference>
<proteinExistence type="predicted"/>
<dbReference type="RefSeq" id="WP_196104345.1">
    <property type="nucleotide sequence ID" value="NZ_CP064942.1"/>
</dbReference>
<dbReference type="EMBL" id="CP064942">
    <property type="protein sequence ID" value="QPH55146.1"/>
    <property type="molecule type" value="Genomic_DNA"/>
</dbReference>
<evidence type="ECO:0008006" key="3">
    <source>
        <dbReference type="Google" id="ProtNLM"/>
    </source>
</evidence>
<dbReference type="KEGG" id="poz:I0K15_05200"/>
<dbReference type="AlphaFoldDB" id="A0A7S9QEF8"/>
<evidence type="ECO:0000313" key="2">
    <source>
        <dbReference type="Proteomes" id="UP000594800"/>
    </source>
</evidence>
<reference evidence="1 2" key="1">
    <citation type="submission" date="2020-11" db="EMBL/GenBank/DDBJ databases">
        <title>Description of Pontivivens ytuae sp. nov. isolated from deep sea sediment of Mariana Trench.</title>
        <authorList>
            <person name="Wang Z."/>
            <person name="Sun Q.-L."/>
            <person name="Xu X.-D."/>
            <person name="Tang Y.-Z."/>
            <person name="Zhang J."/>
        </authorList>
    </citation>
    <scope>NUCLEOTIDE SEQUENCE [LARGE SCALE GENOMIC DNA]</scope>
    <source>
        <strain evidence="1 2">MT2928</strain>
    </source>
</reference>
<sequence length="74" mass="6984">MVKSYSLPALAGLGILLLAGCNGVRGDEVAAGAVLGGGLGALAAEATDNEKTEGAVIGAAVGAAAVGSGTFQRR</sequence>
<name>A0A7S9QEF8_9RHOB</name>
<keyword evidence="2" id="KW-1185">Reference proteome</keyword>